<accession>A0A2K2DEC2</accession>
<feature type="compositionally biased region" description="Polar residues" evidence="1">
    <location>
        <begin position="89"/>
        <end position="103"/>
    </location>
</feature>
<dbReference type="InParanoid" id="A0A2K2DEC2"/>
<dbReference type="Gramene" id="PNT72655">
    <property type="protein sequence ID" value="PNT72655"/>
    <property type="gene ID" value="BRADI_2g47406v3"/>
</dbReference>
<feature type="compositionally biased region" description="Basic residues" evidence="1">
    <location>
        <begin position="42"/>
        <end position="53"/>
    </location>
</feature>
<feature type="region of interest" description="Disordered" evidence="1">
    <location>
        <begin position="137"/>
        <end position="160"/>
    </location>
</feature>
<gene>
    <name evidence="2" type="ORF">BRADI_2g47406v3</name>
</gene>
<dbReference type="EnsemblPlants" id="PNT72655">
    <property type="protein sequence ID" value="PNT72655"/>
    <property type="gene ID" value="BRADI_2g47406v3"/>
</dbReference>
<dbReference type="AlphaFoldDB" id="A0A2K2DEC2"/>
<reference evidence="3" key="3">
    <citation type="submission" date="2018-08" db="UniProtKB">
        <authorList>
            <consortium name="EnsemblPlants"/>
        </authorList>
    </citation>
    <scope>IDENTIFICATION</scope>
    <source>
        <strain evidence="3">cv. Bd21</strain>
    </source>
</reference>
<evidence type="ECO:0000313" key="3">
    <source>
        <dbReference type="EnsemblPlants" id="PNT72655"/>
    </source>
</evidence>
<reference evidence="2 3" key="1">
    <citation type="journal article" date="2010" name="Nature">
        <title>Genome sequencing and analysis of the model grass Brachypodium distachyon.</title>
        <authorList>
            <consortium name="International Brachypodium Initiative"/>
        </authorList>
    </citation>
    <scope>NUCLEOTIDE SEQUENCE [LARGE SCALE GENOMIC DNA]</scope>
    <source>
        <strain evidence="2 3">Bd21</strain>
    </source>
</reference>
<dbReference type="Proteomes" id="UP000008810">
    <property type="component" value="Chromosome 2"/>
</dbReference>
<dbReference type="EMBL" id="CM000881">
    <property type="protein sequence ID" value="PNT72655.1"/>
    <property type="molecule type" value="Genomic_DNA"/>
</dbReference>
<reference evidence="2" key="2">
    <citation type="submission" date="2017-06" db="EMBL/GenBank/DDBJ databases">
        <title>WGS assembly of Brachypodium distachyon.</title>
        <authorList>
            <consortium name="The International Brachypodium Initiative"/>
            <person name="Lucas S."/>
            <person name="Harmon-Smith M."/>
            <person name="Lail K."/>
            <person name="Tice H."/>
            <person name="Grimwood J."/>
            <person name="Bruce D."/>
            <person name="Barry K."/>
            <person name="Shu S."/>
            <person name="Lindquist E."/>
            <person name="Wang M."/>
            <person name="Pitluck S."/>
            <person name="Vogel J.P."/>
            <person name="Garvin D.F."/>
            <person name="Mockler T.C."/>
            <person name="Schmutz J."/>
            <person name="Rokhsar D."/>
            <person name="Bevan M.W."/>
        </authorList>
    </citation>
    <scope>NUCLEOTIDE SEQUENCE</scope>
    <source>
        <strain evidence="2">Bd21</strain>
    </source>
</reference>
<feature type="region of interest" description="Disordered" evidence="1">
    <location>
        <begin position="27"/>
        <end position="106"/>
    </location>
</feature>
<evidence type="ECO:0000313" key="2">
    <source>
        <dbReference type="EMBL" id="PNT72655.1"/>
    </source>
</evidence>
<feature type="compositionally biased region" description="Basic and acidic residues" evidence="1">
    <location>
        <begin position="27"/>
        <end position="41"/>
    </location>
</feature>
<keyword evidence="4" id="KW-1185">Reference proteome</keyword>
<feature type="compositionally biased region" description="Basic and acidic residues" evidence="1">
    <location>
        <begin position="146"/>
        <end position="160"/>
    </location>
</feature>
<organism evidence="2">
    <name type="scientific">Brachypodium distachyon</name>
    <name type="common">Purple false brome</name>
    <name type="synonym">Trachynia distachya</name>
    <dbReference type="NCBI Taxonomy" id="15368"/>
    <lineage>
        <taxon>Eukaryota</taxon>
        <taxon>Viridiplantae</taxon>
        <taxon>Streptophyta</taxon>
        <taxon>Embryophyta</taxon>
        <taxon>Tracheophyta</taxon>
        <taxon>Spermatophyta</taxon>
        <taxon>Magnoliopsida</taxon>
        <taxon>Liliopsida</taxon>
        <taxon>Poales</taxon>
        <taxon>Poaceae</taxon>
        <taxon>BOP clade</taxon>
        <taxon>Pooideae</taxon>
        <taxon>Stipodae</taxon>
        <taxon>Brachypodieae</taxon>
        <taxon>Brachypodium</taxon>
    </lineage>
</organism>
<sequence>MGRRKYFFFLEHAKQRAIFIEKKAQEVQVHRGNKNRDPTEPKKRKGKKGKKKGQGCYIRAGTETKSGRRACRGRWSSARAPAARHKSASTRMSSASQGPTGLTPSKMHAFHSFQMRQRERLMSDRIAFVFPHSQPIGETHQAAVDSKGHRPWTEPREGPT</sequence>
<evidence type="ECO:0000256" key="1">
    <source>
        <dbReference type="SAM" id="MobiDB-lite"/>
    </source>
</evidence>
<proteinExistence type="predicted"/>
<name>A0A2K2DEC2_BRADI</name>
<protein>
    <submittedName>
        <fullName evidence="2 3">Uncharacterized protein</fullName>
    </submittedName>
</protein>
<evidence type="ECO:0000313" key="4">
    <source>
        <dbReference type="Proteomes" id="UP000008810"/>
    </source>
</evidence>